<organism evidence="1 2">
    <name type="scientific">Glossina palpalis gambiensis</name>
    <dbReference type="NCBI Taxonomy" id="67801"/>
    <lineage>
        <taxon>Eukaryota</taxon>
        <taxon>Metazoa</taxon>
        <taxon>Ecdysozoa</taxon>
        <taxon>Arthropoda</taxon>
        <taxon>Hexapoda</taxon>
        <taxon>Insecta</taxon>
        <taxon>Pterygota</taxon>
        <taxon>Neoptera</taxon>
        <taxon>Endopterygota</taxon>
        <taxon>Diptera</taxon>
        <taxon>Brachycera</taxon>
        <taxon>Muscomorpha</taxon>
        <taxon>Hippoboscoidea</taxon>
        <taxon>Glossinidae</taxon>
        <taxon>Glossina</taxon>
    </lineage>
</organism>
<dbReference type="EMBL" id="JXJN01022662">
    <property type="status" value="NOT_ANNOTATED_CDS"/>
    <property type="molecule type" value="Genomic_DNA"/>
</dbReference>
<accession>A0A1B0BYH8</accession>
<dbReference type="VEuPathDB" id="VectorBase:GPPI044271"/>
<proteinExistence type="predicted"/>
<keyword evidence="2" id="KW-1185">Reference proteome</keyword>
<evidence type="ECO:0000313" key="2">
    <source>
        <dbReference type="Proteomes" id="UP000092460"/>
    </source>
</evidence>
<dbReference type="AlphaFoldDB" id="A0A1B0BYH8"/>
<name>A0A1B0BYH8_9MUSC</name>
<protein>
    <submittedName>
        <fullName evidence="1">Uncharacterized protein</fullName>
    </submittedName>
</protein>
<reference evidence="2" key="1">
    <citation type="submission" date="2015-01" db="EMBL/GenBank/DDBJ databases">
        <authorList>
            <person name="Aksoy S."/>
            <person name="Warren W."/>
            <person name="Wilson R.K."/>
        </authorList>
    </citation>
    <scope>NUCLEOTIDE SEQUENCE [LARGE SCALE GENOMIC DNA]</scope>
    <source>
        <strain evidence="2">IAEA</strain>
    </source>
</reference>
<dbReference type="EnsemblMetazoa" id="GPPI044271-RA">
    <property type="protein sequence ID" value="GPPI044271-PA"/>
    <property type="gene ID" value="GPPI044271"/>
</dbReference>
<sequence>MLSIPFVGCFIYLRLPNFSKFEEETHNDGAQWLLADTFVNWDQSKDTLVYNTTYVNVVEPKSMDNKPNATLMLEKVWLGRQGYTNHHNAIKLSLVTVANGNANVWLMTVVCTQRHYGLTFLHKYATEEYFSILGTKQQQK</sequence>
<evidence type="ECO:0000313" key="1">
    <source>
        <dbReference type="EnsemblMetazoa" id="GPPI044271-PA"/>
    </source>
</evidence>
<dbReference type="Proteomes" id="UP000092460">
    <property type="component" value="Unassembled WGS sequence"/>
</dbReference>
<reference evidence="1" key="2">
    <citation type="submission" date="2020-05" db="UniProtKB">
        <authorList>
            <consortium name="EnsemblMetazoa"/>
        </authorList>
    </citation>
    <scope>IDENTIFICATION</scope>
    <source>
        <strain evidence="1">IAEA</strain>
    </source>
</reference>